<dbReference type="PRINTS" id="PR00340">
    <property type="entry name" value="PIIGLNB"/>
</dbReference>
<dbReference type="SMART" id="SM00938">
    <property type="entry name" value="P-II"/>
    <property type="match status" value="1"/>
</dbReference>
<evidence type="ECO:0000313" key="2">
    <source>
        <dbReference type="EMBL" id="MBC5787023.1"/>
    </source>
</evidence>
<organism evidence="2 3">
    <name type="scientific">Clostridium facile</name>
    <dbReference type="NCBI Taxonomy" id="2763035"/>
    <lineage>
        <taxon>Bacteria</taxon>
        <taxon>Bacillati</taxon>
        <taxon>Bacillota</taxon>
        <taxon>Clostridia</taxon>
        <taxon>Eubacteriales</taxon>
        <taxon>Clostridiaceae</taxon>
        <taxon>Clostridium</taxon>
    </lineage>
</organism>
<dbReference type="PANTHER" id="PTHR30115">
    <property type="entry name" value="NITROGEN REGULATORY PROTEIN P-II"/>
    <property type="match status" value="1"/>
</dbReference>
<proteinExistence type="inferred from homology"/>
<dbReference type="PROSITE" id="PS00638">
    <property type="entry name" value="PII_GLNB_CTER"/>
    <property type="match status" value="1"/>
</dbReference>
<sequence length="113" mass="12820">MKKIEAIVRQEKYIDLQEALNEIDVHGITVYQVMGCGHQKGYTNVVRGNKVEINMLPKVKFEIVVSTEEWVKKTVDVIQKVAYTGNVGDGKIFIYDLDDVIRIRTGEHGIDAI</sequence>
<dbReference type="PANTHER" id="PTHR30115:SF11">
    <property type="entry name" value="NITROGEN REGULATORY PROTEIN P-II HOMOLOG"/>
    <property type="match status" value="1"/>
</dbReference>
<dbReference type="RefSeq" id="WP_069988714.1">
    <property type="nucleotide sequence ID" value="NZ_JACOQK010000001.1"/>
</dbReference>
<comment type="caution">
    <text evidence="2">The sequence shown here is derived from an EMBL/GenBank/DDBJ whole genome shotgun (WGS) entry which is preliminary data.</text>
</comment>
<dbReference type="EMBL" id="JACOQK010000001">
    <property type="protein sequence ID" value="MBC5787023.1"/>
    <property type="molecule type" value="Genomic_DNA"/>
</dbReference>
<dbReference type="Proteomes" id="UP000649151">
    <property type="component" value="Unassembled WGS sequence"/>
</dbReference>
<protein>
    <submittedName>
        <fullName evidence="2">P-II family nitrogen regulator</fullName>
    </submittedName>
</protein>
<dbReference type="SUPFAM" id="SSF54913">
    <property type="entry name" value="GlnB-like"/>
    <property type="match status" value="1"/>
</dbReference>
<accession>A0ABR7IPL2</accession>
<dbReference type="InterPro" id="IPR015867">
    <property type="entry name" value="N-reg_PII/ATP_PRibTrfase_C"/>
</dbReference>
<comment type="similarity">
    <text evidence="1">Belongs to the P(II) protein family.</text>
</comment>
<evidence type="ECO:0000256" key="1">
    <source>
        <dbReference type="RuleBase" id="RU003936"/>
    </source>
</evidence>
<dbReference type="Gene3D" id="3.30.70.120">
    <property type="match status" value="1"/>
</dbReference>
<evidence type="ECO:0000313" key="3">
    <source>
        <dbReference type="Proteomes" id="UP000649151"/>
    </source>
</evidence>
<dbReference type="InterPro" id="IPR011322">
    <property type="entry name" value="N-reg_PII-like_a/b"/>
</dbReference>
<keyword evidence="3" id="KW-1185">Reference proteome</keyword>
<name>A0ABR7IPL2_9CLOT</name>
<gene>
    <name evidence="2" type="ORF">H8Z77_03155</name>
</gene>
<dbReference type="InterPro" id="IPR002187">
    <property type="entry name" value="N-reg_PII"/>
</dbReference>
<dbReference type="PROSITE" id="PS51343">
    <property type="entry name" value="PII_GLNB_DOM"/>
    <property type="match status" value="1"/>
</dbReference>
<dbReference type="InterPro" id="IPR017918">
    <property type="entry name" value="N-reg_PII_CS"/>
</dbReference>
<reference evidence="2 3" key="1">
    <citation type="submission" date="2020-08" db="EMBL/GenBank/DDBJ databases">
        <title>Genome public.</title>
        <authorList>
            <person name="Liu C."/>
            <person name="Sun Q."/>
        </authorList>
    </citation>
    <scope>NUCLEOTIDE SEQUENCE [LARGE SCALE GENOMIC DNA]</scope>
    <source>
        <strain evidence="2 3">NSJ-27</strain>
    </source>
</reference>
<dbReference type="Pfam" id="PF00543">
    <property type="entry name" value="P-II"/>
    <property type="match status" value="1"/>
</dbReference>